<dbReference type="RefSeq" id="WP_344739556.1">
    <property type="nucleotide sequence ID" value="NZ_BAAAYU010000005.1"/>
</dbReference>
<evidence type="ECO:0000313" key="2">
    <source>
        <dbReference type="EMBL" id="GAA3642385.1"/>
    </source>
</evidence>
<comment type="caution">
    <text evidence="2">The sequence shown here is derived from an EMBL/GenBank/DDBJ whole genome shotgun (WGS) entry which is preliminary data.</text>
</comment>
<keyword evidence="3" id="KW-1185">Reference proteome</keyword>
<feature type="compositionally biased region" description="Basic and acidic residues" evidence="1">
    <location>
        <begin position="1"/>
        <end position="14"/>
    </location>
</feature>
<accession>A0ABP7AXP8</accession>
<feature type="region of interest" description="Disordered" evidence="1">
    <location>
        <begin position="1"/>
        <end position="46"/>
    </location>
</feature>
<name>A0ABP7AXP8_9MICO</name>
<evidence type="ECO:0000256" key="1">
    <source>
        <dbReference type="SAM" id="MobiDB-lite"/>
    </source>
</evidence>
<proteinExistence type="predicted"/>
<reference evidence="3" key="1">
    <citation type="journal article" date="2019" name="Int. J. Syst. Evol. Microbiol.">
        <title>The Global Catalogue of Microorganisms (GCM) 10K type strain sequencing project: providing services to taxonomists for standard genome sequencing and annotation.</title>
        <authorList>
            <consortium name="The Broad Institute Genomics Platform"/>
            <consortium name="The Broad Institute Genome Sequencing Center for Infectious Disease"/>
            <person name="Wu L."/>
            <person name="Ma J."/>
        </authorList>
    </citation>
    <scope>NUCLEOTIDE SEQUENCE [LARGE SCALE GENOMIC DNA]</scope>
    <source>
        <strain evidence="3">JCM 16544</strain>
    </source>
</reference>
<sequence length="99" mass="10660">MDEHHGSADHHGQDDADGTLSGGQTQHEMDGSEQDQPILAQNNAPDSEKIAGIVAQTRIDAADQEHESVRHILAQRLEQAGVQVEDDELDGLVDEVKSA</sequence>
<dbReference type="Proteomes" id="UP001501697">
    <property type="component" value="Unassembled WGS sequence"/>
</dbReference>
<gene>
    <name evidence="2" type="ORF">GCM10022200_27730</name>
</gene>
<evidence type="ECO:0000313" key="3">
    <source>
        <dbReference type="Proteomes" id="UP001501697"/>
    </source>
</evidence>
<organism evidence="2 3">
    <name type="scientific">Microbacterium awajiense</name>
    <dbReference type="NCBI Taxonomy" id="415214"/>
    <lineage>
        <taxon>Bacteria</taxon>
        <taxon>Bacillati</taxon>
        <taxon>Actinomycetota</taxon>
        <taxon>Actinomycetes</taxon>
        <taxon>Micrococcales</taxon>
        <taxon>Microbacteriaceae</taxon>
        <taxon>Microbacterium</taxon>
    </lineage>
</organism>
<dbReference type="EMBL" id="BAAAYU010000005">
    <property type="protein sequence ID" value="GAA3642385.1"/>
    <property type="molecule type" value="Genomic_DNA"/>
</dbReference>
<protein>
    <submittedName>
        <fullName evidence="2">Uncharacterized protein</fullName>
    </submittedName>
</protein>